<organism evidence="1 2">
    <name type="scientific">Nocardioides aestuarii</name>
    <dbReference type="NCBI Taxonomy" id="252231"/>
    <lineage>
        <taxon>Bacteria</taxon>
        <taxon>Bacillati</taxon>
        <taxon>Actinomycetota</taxon>
        <taxon>Actinomycetes</taxon>
        <taxon>Propionibacteriales</taxon>
        <taxon>Nocardioidaceae</taxon>
        <taxon>Nocardioides</taxon>
    </lineage>
</organism>
<comment type="caution">
    <text evidence="1">The sequence shown here is derived from an EMBL/GenBank/DDBJ whole genome shotgun (WGS) entry which is preliminary data.</text>
</comment>
<dbReference type="NCBIfam" id="TIGR04255">
    <property type="entry name" value="sporadTIGR04255"/>
    <property type="match status" value="1"/>
</dbReference>
<reference evidence="2" key="1">
    <citation type="journal article" date="2019" name="Int. J. Syst. Evol. Microbiol.">
        <title>The Global Catalogue of Microorganisms (GCM) 10K type strain sequencing project: providing services to taxonomists for standard genome sequencing and annotation.</title>
        <authorList>
            <consortium name="The Broad Institute Genomics Platform"/>
            <consortium name="The Broad Institute Genome Sequencing Center for Infectious Disease"/>
            <person name="Wu L."/>
            <person name="Ma J."/>
        </authorList>
    </citation>
    <scope>NUCLEOTIDE SEQUENCE [LARGE SCALE GENOMIC DNA]</scope>
    <source>
        <strain evidence="2">CGMCC 1.12477</strain>
    </source>
</reference>
<name>A0ABW4TK47_9ACTN</name>
<dbReference type="Proteomes" id="UP001597351">
    <property type="component" value="Unassembled WGS sequence"/>
</dbReference>
<evidence type="ECO:0000313" key="2">
    <source>
        <dbReference type="Proteomes" id="UP001597351"/>
    </source>
</evidence>
<proteinExistence type="predicted"/>
<protein>
    <submittedName>
        <fullName evidence="1">TIGR04255 family protein</fullName>
    </submittedName>
</protein>
<dbReference type="EMBL" id="JBHUGD010000003">
    <property type="protein sequence ID" value="MFD1946698.1"/>
    <property type="molecule type" value="Genomic_DNA"/>
</dbReference>
<accession>A0ABW4TK47</accession>
<gene>
    <name evidence="1" type="ORF">ACFSDE_07840</name>
</gene>
<dbReference type="RefSeq" id="WP_343917092.1">
    <property type="nucleotide sequence ID" value="NZ_BAAAJT010000002.1"/>
</dbReference>
<dbReference type="InterPro" id="IPR026349">
    <property type="entry name" value="CHP04255"/>
</dbReference>
<sequence>MLKLPQADHSPLPSPALPLVVAQARYSPVRAEVTAEVVAAIQHRLRETVAVDLSRVAPLMSTDIVIGPGVTVPPQVQHGMQLSAEDGQWQATVTPEWVSLETPSFRSYAEDFRPVWGEVLGAVSDALAPVTVMRAGLRFVNVLKPPVELAAGAPVATCGWDRWIRGSLAGPAGDEWLLEGALAYSQQMLVESGQGVRSGVRSGPVENEDRPAFLLDIDTFSEPQAVWAVDDVVALFERLNGCGVALFQELVTPEMLNHLRGSEAAGGHVRGKDLL</sequence>
<evidence type="ECO:0000313" key="1">
    <source>
        <dbReference type="EMBL" id="MFD1946698.1"/>
    </source>
</evidence>
<keyword evidence="2" id="KW-1185">Reference proteome</keyword>